<name>A0A1I3M2T7_9SPHI</name>
<dbReference type="GO" id="GO:0043565">
    <property type="term" value="F:sequence-specific DNA binding"/>
    <property type="evidence" value="ECO:0007669"/>
    <property type="project" value="InterPro"/>
</dbReference>
<dbReference type="RefSeq" id="WP_245893222.1">
    <property type="nucleotide sequence ID" value="NZ_FOQO01000006.1"/>
</dbReference>
<dbReference type="SMART" id="SM00342">
    <property type="entry name" value="HTH_ARAC"/>
    <property type="match status" value="1"/>
</dbReference>
<dbReference type="Pfam" id="PF12833">
    <property type="entry name" value="HTH_18"/>
    <property type="match status" value="1"/>
</dbReference>
<dbReference type="CDD" id="cd06986">
    <property type="entry name" value="cupin_MmsR-like_N"/>
    <property type="match status" value="1"/>
</dbReference>
<dbReference type="SUPFAM" id="SSF51215">
    <property type="entry name" value="Regulatory protein AraC"/>
    <property type="match status" value="1"/>
</dbReference>
<dbReference type="InterPro" id="IPR018060">
    <property type="entry name" value="HTH_AraC"/>
</dbReference>
<gene>
    <name evidence="5" type="ORF">SAMN05444682_106226</name>
</gene>
<dbReference type="PANTHER" id="PTHR43280">
    <property type="entry name" value="ARAC-FAMILY TRANSCRIPTIONAL REGULATOR"/>
    <property type="match status" value="1"/>
</dbReference>
<reference evidence="5 6" key="1">
    <citation type="submission" date="2016-10" db="EMBL/GenBank/DDBJ databases">
        <authorList>
            <person name="de Groot N.N."/>
        </authorList>
    </citation>
    <scope>NUCLEOTIDE SEQUENCE [LARGE SCALE GENOMIC DNA]</scope>
    <source>
        <strain evidence="5 6">RK1</strain>
    </source>
</reference>
<evidence type="ECO:0000313" key="5">
    <source>
        <dbReference type="EMBL" id="SFI91227.1"/>
    </source>
</evidence>
<keyword evidence="3" id="KW-0804">Transcription</keyword>
<dbReference type="PROSITE" id="PS01124">
    <property type="entry name" value="HTH_ARAC_FAMILY_2"/>
    <property type="match status" value="1"/>
</dbReference>
<dbReference type="AlphaFoldDB" id="A0A1I3M2T7"/>
<dbReference type="STRING" id="1477437.SAMN05444682_106226"/>
<keyword evidence="1" id="KW-0805">Transcription regulation</keyword>
<protein>
    <submittedName>
        <fullName evidence="5">Transcriptional regulator, AraC family</fullName>
    </submittedName>
</protein>
<dbReference type="EMBL" id="FOQO01000006">
    <property type="protein sequence ID" value="SFI91227.1"/>
    <property type="molecule type" value="Genomic_DNA"/>
</dbReference>
<feature type="domain" description="HTH araC/xylS-type" evidence="4">
    <location>
        <begin position="192"/>
        <end position="290"/>
    </location>
</feature>
<proteinExistence type="predicted"/>
<dbReference type="InterPro" id="IPR020449">
    <property type="entry name" value="Tscrpt_reg_AraC-type_HTH"/>
</dbReference>
<organism evidence="5 6">
    <name type="scientific">Parapedobacter indicus</name>
    <dbReference type="NCBI Taxonomy" id="1477437"/>
    <lineage>
        <taxon>Bacteria</taxon>
        <taxon>Pseudomonadati</taxon>
        <taxon>Bacteroidota</taxon>
        <taxon>Sphingobacteriia</taxon>
        <taxon>Sphingobacteriales</taxon>
        <taxon>Sphingobacteriaceae</taxon>
        <taxon>Parapedobacter</taxon>
    </lineage>
</organism>
<dbReference type="Proteomes" id="UP000198670">
    <property type="component" value="Unassembled WGS sequence"/>
</dbReference>
<keyword evidence="6" id="KW-1185">Reference proteome</keyword>
<evidence type="ECO:0000256" key="1">
    <source>
        <dbReference type="ARBA" id="ARBA00023015"/>
    </source>
</evidence>
<dbReference type="PANTHER" id="PTHR43280:SF30">
    <property type="entry name" value="MMSAB OPERON REGULATORY PROTEIN"/>
    <property type="match status" value="1"/>
</dbReference>
<evidence type="ECO:0000259" key="4">
    <source>
        <dbReference type="PROSITE" id="PS01124"/>
    </source>
</evidence>
<dbReference type="Pfam" id="PF02311">
    <property type="entry name" value="AraC_binding"/>
    <property type="match status" value="1"/>
</dbReference>
<dbReference type="PRINTS" id="PR00032">
    <property type="entry name" value="HTHARAC"/>
</dbReference>
<dbReference type="PROSITE" id="PS00041">
    <property type="entry name" value="HTH_ARAC_FAMILY_1"/>
    <property type="match status" value="1"/>
</dbReference>
<dbReference type="Gene3D" id="1.10.10.60">
    <property type="entry name" value="Homeodomain-like"/>
    <property type="match status" value="2"/>
</dbReference>
<dbReference type="Gene3D" id="2.60.120.280">
    <property type="entry name" value="Regulatory protein AraC"/>
    <property type="match status" value="1"/>
</dbReference>
<evidence type="ECO:0000256" key="2">
    <source>
        <dbReference type="ARBA" id="ARBA00023125"/>
    </source>
</evidence>
<keyword evidence="2" id="KW-0238">DNA-binding</keyword>
<dbReference type="InterPro" id="IPR018062">
    <property type="entry name" value="HTH_AraC-typ_CS"/>
</dbReference>
<evidence type="ECO:0000256" key="3">
    <source>
        <dbReference type="ARBA" id="ARBA00023163"/>
    </source>
</evidence>
<accession>A0A1I3M2T7</accession>
<dbReference type="InterPro" id="IPR003313">
    <property type="entry name" value="AraC-bd"/>
</dbReference>
<sequence length="293" mass="34673">MRDKKVKEGFVGERRIVLPPNIKRRVLTNRLVKNLYLTAIGYYPHATFHDMERKGGCGQYILIYCVEGEGHIQVEKQRYTLTPNSYFIIPKHAPHHYYASAGTPWSIYWVHFCGDYDEQLYQRFTVDGKPDVRFIPYEENRIRLFEQAYYLLEQSYETRDLELMNLNLLHFLTSLIYHKDRNTALESEDKVASSVAFMQDHLDAQFSIDELAQQQQLSVSHYSRVFKQRTGHSPIHYFNQLKIQKSCQHLYFTDKTVKEIGVLLGIDDSFYFSRLFTKLMGMSPSQYRKVHKL</sequence>
<dbReference type="GO" id="GO:0003700">
    <property type="term" value="F:DNA-binding transcription factor activity"/>
    <property type="evidence" value="ECO:0007669"/>
    <property type="project" value="InterPro"/>
</dbReference>
<evidence type="ECO:0000313" key="6">
    <source>
        <dbReference type="Proteomes" id="UP000198670"/>
    </source>
</evidence>
<dbReference type="InterPro" id="IPR037923">
    <property type="entry name" value="HTH-like"/>
</dbReference>
<dbReference type="SUPFAM" id="SSF46689">
    <property type="entry name" value="Homeodomain-like"/>
    <property type="match status" value="2"/>
</dbReference>
<dbReference type="InterPro" id="IPR009057">
    <property type="entry name" value="Homeodomain-like_sf"/>
</dbReference>